<dbReference type="SUPFAM" id="SSF55252">
    <property type="entry name" value="C-terminal domain of arginine repressor"/>
    <property type="match status" value="1"/>
</dbReference>
<dbReference type="HAMAP" id="MF_00173">
    <property type="entry name" value="Arg_repressor"/>
    <property type="match status" value="1"/>
</dbReference>
<evidence type="ECO:0000256" key="8">
    <source>
        <dbReference type="ARBA" id="ARBA00023163"/>
    </source>
</evidence>
<dbReference type="SUPFAM" id="SSF46785">
    <property type="entry name" value="Winged helix' DNA-binding domain"/>
    <property type="match status" value="1"/>
</dbReference>
<dbReference type="InterPro" id="IPR036251">
    <property type="entry name" value="Arg_repress_C_sf"/>
</dbReference>
<dbReference type="GO" id="GO:0051259">
    <property type="term" value="P:protein complex oligomerization"/>
    <property type="evidence" value="ECO:0007669"/>
    <property type="project" value="InterPro"/>
</dbReference>
<gene>
    <name evidence="9" type="primary">argR</name>
    <name evidence="12" type="ORF">AQPE_0597</name>
</gene>
<evidence type="ECO:0000256" key="2">
    <source>
        <dbReference type="ARBA" id="ARBA00005040"/>
    </source>
</evidence>
<evidence type="ECO:0000259" key="11">
    <source>
        <dbReference type="Pfam" id="PF02863"/>
    </source>
</evidence>
<evidence type="ECO:0000256" key="5">
    <source>
        <dbReference type="ARBA" id="ARBA00022490"/>
    </source>
</evidence>
<evidence type="ECO:0000313" key="12">
    <source>
        <dbReference type="EMBL" id="BBE16459.1"/>
    </source>
</evidence>
<reference evidence="12" key="1">
    <citation type="journal article" date="2020" name="Int. J. Syst. Evol. Microbiol.">
        <title>Aquipluma nitroreducens gen. nov. sp. nov., a novel facultatively anaerobic bacterium isolated from a freshwater lake.</title>
        <authorList>
            <person name="Watanabe M."/>
            <person name="Kojima H."/>
            <person name="Fukui M."/>
        </authorList>
    </citation>
    <scope>NUCLEOTIDE SEQUENCE</scope>
    <source>
        <strain evidence="12">MeG22</strain>
    </source>
</reference>
<dbReference type="PRINTS" id="PR01467">
    <property type="entry name" value="ARGREPRESSOR"/>
</dbReference>
<dbReference type="GO" id="GO:0003700">
    <property type="term" value="F:DNA-binding transcription factor activity"/>
    <property type="evidence" value="ECO:0007669"/>
    <property type="project" value="UniProtKB-UniRule"/>
</dbReference>
<proteinExistence type="inferred from homology"/>
<evidence type="ECO:0000256" key="7">
    <source>
        <dbReference type="ARBA" id="ARBA00023125"/>
    </source>
</evidence>
<evidence type="ECO:0000256" key="3">
    <source>
        <dbReference type="ARBA" id="ARBA00008316"/>
    </source>
</evidence>
<dbReference type="GO" id="GO:0003677">
    <property type="term" value="F:DNA binding"/>
    <property type="evidence" value="ECO:0007669"/>
    <property type="project" value="UniProtKB-KW"/>
</dbReference>
<dbReference type="Proteomes" id="UP001193389">
    <property type="component" value="Chromosome"/>
</dbReference>
<dbReference type="GO" id="GO:0006526">
    <property type="term" value="P:L-arginine biosynthetic process"/>
    <property type="evidence" value="ECO:0007669"/>
    <property type="project" value="UniProtKB-UniPathway"/>
</dbReference>
<feature type="domain" description="Arginine repressor DNA-binding" evidence="10">
    <location>
        <begin position="3"/>
        <end position="67"/>
    </location>
</feature>
<dbReference type="InterPro" id="IPR001669">
    <property type="entry name" value="Arg_repress"/>
</dbReference>
<sequence length="160" mass="17773">MKNRTKRQLAIKQAILNGRISSQDELLHIMKDQGYELTQATLSRDLKILKVAKVSDQALGYVYVIPEGANTENQRENSRINFLADGFRDLQFSGNMAVIKTMPGYASSIAVVIDNAEPYEIIGTIAGDDTILLIMREGVTQSDMINSLILIMPKLEDKLG</sequence>
<keyword evidence="9" id="KW-0055">Arginine biosynthesis</keyword>
<comment type="similarity">
    <text evidence="3 9">Belongs to the ArgR family.</text>
</comment>
<comment type="subcellular location">
    <subcellularLocation>
        <location evidence="1 9">Cytoplasm</location>
    </subcellularLocation>
</comment>
<dbReference type="InterPro" id="IPR036390">
    <property type="entry name" value="WH_DNA-bd_sf"/>
</dbReference>
<keyword evidence="13" id="KW-1185">Reference proteome</keyword>
<name>A0A5K7S4N5_9BACT</name>
<dbReference type="PANTHER" id="PTHR34471:SF1">
    <property type="entry name" value="ARGININE REPRESSOR"/>
    <property type="match status" value="1"/>
</dbReference>
<comment type="function">
    <text evidence="9">Regulates arginine biosynthesis genes.</text>
</comment>
<evidence type="ECO:0000256" key="6">
    <source>
        <dbReference type="ARBA" id="ARBA00023015"/>
    </source>
</evidence>
<dbReference type="InterPro" id="IPR020899">
    <property type="entry name" value="Arg_repress_C"/>
</dbReference>
<keyword evidence="8 9" id="KW-0804">Transcription</keyword>
<feature type="domain" description="Arginine repressor C-terminal" evidence="11">
    <location>
        <begin position="84"/>
        <end position="148"/>
    </location>
</feature>
<evidence type="ECO:0000259" key="10">
    <source>
        <dbReference type="Pfam" id="PF01316"/>
    </source>
</evidence>
<dbReference type="InterPro" id="IPR020900">
    <property type="entry name" value="Arg_repress_DNA-bd"/>
</dbReference>
<keyword evidence="9" id="KW-0678">Repressor</keyword>
<dbReference type="InterPro" id="IPR036388">
    <property type="entry name" value="WH-like_DNA-bd_sf"/>
</dbReference>
<evidence type="ECO:0000313" key="13">
    <source>
        <dbReference type="Proteomes" id="UP001193389"/>
    </source>
</evidence>
<keyword evidence="5 9" id="KW-0963">Cytoplasm</keyword>
<dbReference type="PANTHER" id="PTHR34471">
    <property type="entry name" value="ARGININE REPRESSOR"/>
    <property type="match status" value="1"/>
</dbReference>
<keyword evidence="7 9" id="KW-0238">DNA-binding</keyword>
<dbReference type="EMBL" id="AP018694">
    <property type="protein sequence ID" value="BBE16459.1"/>
    <property type="molecule type" value="Genomic_DNA"/>
</dbReference>
<keyword evidence="9" id="KW-0028">Amino-acid biosynthesis</keyword>
<accession>A0A5K7S4N5</accession>
<dbReference type="KEGG" id="anf:AQPE_0597"/>
<dbReference type="GO" id="GO:0005737">
    <property type="term" value="C:cytoplasm"/>
    <property type="evidence" value="ECO:0007669"/>
    <property type="project" value="UniProtKB-SubCell"/>
</dbReference>
<dbReference type="Gene3D" id="3.30.1360.40">
    <property type="match status" value="1"/>
</dbReference>
<evidence type="ECO:0000256" key="1">
    <source>
        <dbReference type="ARBA" id="ARBA00004496"/>
    </source>
</evidence>
<keyword evidence="6 9" id="KW-0805">Transcription regulation</keyword>
<dbReference type="Gene3D" id="1.10.10.10">
    <property type="entry name" value="Winged helix-like DNA-binding domain superfamily/Winged helix DNA-binding domain"/>
    <property type="match status" value="1"/>
</dbReference>
<comment type="pathway">
    <text evidence="2 9">Amino-acid biosynthesis; L-arginine biosynthesis [regulation].</text>
</comment>
<dbReference type="UniPathway" id="UPA00068"/>
<dbReference type="Pfam" id="PF02863">
    <property type="entry name" value="Arg_repressor_C"/>
    <property type="match status" value="1"/>
</dbReference>
<evidence type="ECO:0000256" key="9">
    <source>
        <dbReference type="HAMAP-Rule" id="MF_00173"/>
    </source>
</evidence>
<protein>
    <recommendedName>
        <fullName evidence="4 9">Arginine repressor</fullName>
    </recommendedName>
</protein>
<organism evidence="12 13">
    <name type="scientific">Aquipluma nitroreducens</name>
    <dbReference type="NCBI Taxonomy" id="2010828"/>
    <lineage>
        <taxon>Bacteria</taxon>
        <taxon>Pseudomonadati</taxon>
        <taxon>Bacteroidota</taxon>
        <taxon>Bacteroidia</taxon>
        <taxon>Marinilabiliales</taxon>
        <taxon>Prolixibacteraceae</taxon>
        <taxon>Aquipluma</taxon>
    </lineage>
</organism>
<dbReference type="AlphaFoldDB" id="A0A5K7S4N5"/>
<dbReference type="GO" id="GO:0034618">
    <property type="term" value="F:arginine binding"/>
    <property type="evidence" value="ECO:0007669"/>
    <property type="project" value="InterPro"/>
</dbReference>
<dbReference type="GO" id="GO:1900079">
    <property type="term" value="P:regulation of arginine biosynthetic process"/>
    <property type="evidence" value="ECO:0007669"/>
    <property type="project" value="UniProtKB-UniRule"/>
</dbReference>
<evidence type="ECO:0000256" key="4">
    <source>
        <dbReference type="ARBA" id="ARBA00021148"/>
    </source>
</evidence>
<dbReference type="RefSeq" id="WP_318349534.1">
    <property type="nucleotide sequence ID" value="NZ_AP018694.1"/>
</dbReference>
<dbReference type="Pfam" id="PF01316">
    <property type="entry name" value="Arg_repressor"/>
    <property type="match status" value="1"/>
</dbReference>